<name>I4A9Y7_DESDJ</name>
<dbReference type="GO" id="GO:0015074">
    <property type="term" value="P:DNA integration"/>
    <property type="evidence" value="ECO:0007669"/>
    <property type="project" value="InterPro"/>
</dbReference>
<dbReference type="STRING" id="756499.Desde_2437"/>
<protein>
    <submittedName>
        <fullName evidence="2">Phage integrase family protein</fullName>
    </submittedName>
</protein>
<evidence type="ECO:0000313" key="3">
    <source>
        <dbReference type="Proteomes" id="UP000006053"/>
    </source>
</evidence>
<dbReference type="SUPFAM" id="SSF56349">
    <property type="entry name" value="DNA breaking-rejoining enzymes"/>
    <property type="match status" value="1"/>
</dbReference>
<dbReference type="GO" id="GO:0003677">
    <property type="term" value="F:DNA binding"/>
    <property type="evidence" value="ECO:0007669"/>
    <property type="project" value="InterPro"/>
</dbReference>
<keyword evidence="3" id="KW-1185">Reference proteome</keyword>
<evidence type="ECO:0000313" key="2">
    <source>
        <dbReference type="EMBL" id="AFM00772.1"/>
    </source>
</evidence>
<dbReference type="AlphaFoldDB" id="I4A9Y7"/>
<dbReference type="InterPro" id="IPR013762">
    <property type="entry name" value="Integrase-like_cat_sf"/>
</dbReference>
<dbReference type="KEGG" id="ddh:Desde_2437"/>
<dbReference type="eggNOG" id="COG0582">
    <property type="taxonomic scope" value="Bacteria"/>
</dbReference>
<keyword evidence="1" id="KW-0233">DNA recombination</keyword>
<evidence type="ECO:0000256" key="1">
    <source>
        <dbReference type="ARBA" id="ARBA00023172"/>
    </source>
</evidence>
<gene>
    <name evidence="2" type="ordered locus">Desde_2437</name>
</gene>
<sequence>MWEYMNDDINDFNVEVMGYVSDLRRMQGEPSLMDDFARIMGVKTYTKFTNDQALKWTDIDFESRLVDISKSWQYIPGKGSFEKLTKNKSSNRKVRLSASTIFLLRQLKGEQESNAEERGTKWVDSGAVFTAWNGKQVNAVWASCWWRGWIKKTGLPIKHFTASGTPVSAC</sequence>
<proteinExistence type="predicted"/>
<dbReference type="Gene3D" id="1.10.443.10">
    <property type="entry name" value="Intergrase catalytic core"/>
    <property type="match status" value="1"/>
</dbReference>
<organism evidence="2 3">
    <name type="scientific">Desulfitobacterium dehalogenans (strain ATCC 51507 / DSM 9161 / JW/IU-DC1)</name>
    <dbReference type="NCBI Taxonomy" id="756499"/>
    <lineage>
        <taxon>Bacteria</taxon>
        <taxon>Bacillati</taxon>
        <taxon>Bacillota</taxon>
        <taxon>Clostridia</taxon>
        <taxon>Eubacteriales</taxon>
        <taxon>Desulfitobacteriaceae</taxon>
        <taxon>Desulfitobacterium</taxon>
    </lineage>
</organism>
<dbReference type="EMBL" id="CP003348">
    <property type="protein sequence ID" value="AFM00772.1"/>
    <property type="molecule type" value="Genomic_DNA"/>
</dbReference>
<reference evidence="2 3" key="2">
    <citation type="journal article" date="2015" name="J. Bacteriol.">
        <title>Genomic, proteomic, and biochemical analysis of the organohalide respiratory pathway in Desulfitobacterium dehalogenans.</title>
        <authorList>
            <person name="Kruse T."/>
            <person name="van de Pas B.A."/>
            <person name="Atteia A."/>
            <person name="Krab K."/>
            <person name="Hagen W.R."/>
            <person name="Goodwin L."/>
            <person name="Chain P."/>
            <person name="Boeren S."/>
            <person name="Maphosa F."/>
            <person name="Schraa G."/>
            <person name="de Vos W.M."/>
            <person name="van der Oost J."/>
            <person name="Smidt H."/>
            <person name="Stams A.J."/>
        </authorList>
    </citation>
    <scope>NUCLEOTIDE SEQUENCE [LARGE SCALE GENOMIC DNA]</scope>
    <source>
        <strain evidence="3">ATCC 51507 / DSM 9161 / JW/IU-DC1</strain>
    </source>
</reference>
<dbReference type="HOGENOM" id="CLU_1568194_0_0_9"/>
<dbReference type="GO" id="GO:0006310">
    <property type="term" value="P:DNA recombination"/>
    <property type="evidence" value="ECO:0007669"/>
    <property type="project" value="UniProtKB-KW"/>
</dbReference>
<reference evidence="3" key="1">
    <citation type="submission" date="2012-06" db="EMBL/GenBank/DDBJ databases">
        <title>Complete sequence of Desulfitobacterium dehalogenans ATCC 51507.</title>
        <authorList>
            <person name="Lucas S."/>
            <person name="Han J."/>
            <person name="Lapidus A."/>
            <person name="Cheng J.-F."/>
            <person name="Goodwin L."/>
            <person name="Pitluck S."/>
            <person name="Peters L."/>
            <person name="Ovchinnikova G."/>
            <person name="Teshima H."/>
            <person name="Detter J.C."/>
            <person name="Han C."/>
            <person name="Tapia R."/>
            <person name="Land M."/>
            <person name="Hauser L."/>
            <person name="Kyrpides N."/>
            <person name="Ivanova N."/>
            <person name="Pagani I."/>
            <person name="Kruse T."/>
            <person name="de Vos W.M."/>
            <person name="Smidt H."/>
            <person name="Woyke T."/>
        </authorList>
    </citation>
    <scope>NUCLEOTIDE SEQUENCE [LARGE SCALE GENOMIC DNA]</scope>
    <source>
        <strain evidence="3">ATCC 51507 / DSM 9161 / JW/IU-DC1</strain>
    </source>
</reference>
<dbReference type="Proteomes" id="UP000006053">
    <property type="component" value="Chromosome"/>
</dbReference>
<accession>I4A9Y7</accession>
<dbReference type="InterPro" id="IPR011010">
    <property type="entry name" value="DNA_brk_join_enz"/>
</dbReference>